<dbReference type="Gene3D" id="1.25.40.80">
    <property type="match status" value="1"/>
</dbReference>
<dbReference type="PANTHER" id="PTHR38657:SF1">
    <property type="entry name" value="SLR1343 PROTEIN"/>
    <property type="match status" value="1"/>
</dbReference>
<organism evidence="1 2">
    <name type="scientific">Vibrio celticus</name>
    <dbReference type="NCBI Taxonomy" id="446372"/>
    <lineage>
        <taxon>Bacteria</taxon>
        <taxon>Pseudomonadati</taxon>
        <taxon>Pseudomonadota</taxon>
        <taxon>Gammaproteobacteria</taxon>
        <taxon>Vibrionales</taxon>
        <taxon>Vibrionaceae</taxon>
        <taxon>Vibrio</taxon>
    </lineage>
</organism>
<dbReference type="RefSeq" id="WP_065675197.1">
    <property type="nucleotide sequence ID" value="NZ_AP025463.1"/>
</dbReference>
<dbReference type="Gene3D" id="1.10.10.1710">
    <property type="entry name" value="Deoxyribodipyrimidine photolyase-related"/>
    <property type="match status" value="1"/>
</dbReference>
<keyword evidence="2" id="KW-1185">Reference proteome</keyword>
<dbReference type="InterPro" id="IPR036134">
    <property type="entry name" value="Crypto/Photolyase_FAD-like_sf"/>
</dbReference>
<dbReference type="Gene3D" id="3.40.50.620">
    <property type="entry name" value="HUPs"/>
    <property type="match status" value="1"/>
</dbReference>
<reference evidence="2" key="1">
    <citation type="submission" date="2016-06" db="EMBL/GenBank/DDBJ databases">
        <authorList>
            <person name="Rodrigo-Torres L."/>
            <person name="Arahal D.R."/>
        </authorList>
    </citation>
    <scope>NUCLEOTIDE SEQUENCE [LARGE SCALE GENOMIC DNA]</scope>
    <source>
        <strain evidence="2">CECT 7224</strain>
    </source>
</reference>
<dbReference type="InterPro" id="IPR052551">
    <property type="entry name" value="UV-DNA_repair_photolyase"/>
</dbReference>
<proteinExistence type="predicted"/>
<sequence length="523" mass="61126">MKFKTVRLVLGDQLNIEHSWFRQVNDDVIYIIAELKQETDYVASHIQKVAAFFCAMGYFADGLKEQGHQVLHLTLDDTTQFENLDTLLKHYVHEFGAEKFEYQRPDEYRLLEQMNKLKLTNATKGCCDTEHFLFPFEEIEQQFPKDKHIMMEHFYRRMRKRFDILLEDGKPVGGKWNYDANNRKKLKKQDIENLPQPLMFTNDITDILHRIERHQVQTIGQVGSQLLWPVNRAQSLSLLAHFCQVCLPLFGQFQDAMTTEHDSKWSLYHSRISFSLNSKLLSPKEVIDAALSAHQASCLRDSSPDKPSIDIAQIEGFVRQILGWREYIRAVYWANMPAYSNKNHYSANNNLPHYFWDGQTKMNCMKHAIDQSLEFAYAHHIQRLMITGNFCLITGIDPDQVDSWYLGIYVDAIEWVEMPNTRGMALFADGGIVGTKPYSASGSYINRMSDYCKGCHYKIKERSGEQSCPFNSLYWRFMNQHRDALNRNPRMGMLYRSWDNMDEQSQQAILDTAEKRITNLEDL</sequence>
<evidence type="ECO:0000313" key="1">
    <source>
        <dbReference type="EMBL" id="SBT11380.1"/>
    </source>
</evidence>
<dbReference type="AlphaFoldDB" id="A0A1C3J8G4"/>
<dbReference type="InterPro" id="IPR014729">
    <property type="entry name" value="Rossmann-like_a/b/a_fold"/>
</dbReference>
<name>A0A1C3J8G4_9VIBR</name>
<accession>A0A1C3J8G4</accession>
<evidence type="ECO:0000313" key="2">
    <source>
        <dbReference type="Proteomes" id="UP000092819"/>
    </source>
</evidence>
<protein>
    <submittedName>
        <fullName evidence="1">Deoxyribodipyrimidine photo-lyase-related protein</fullName>
    </submittedName>
</protein>
<dbReference type="GO" id="GO:0016829">
    <property type="term" value="F:lyase activity"/>
    <property type="evidence" value="ECO:0007669"/>
    <property type="project" value="UniProtKB-KW"/>
</dbReference>
<dbReference type="InterPro" id="IPR007357">
    <property type="entry name" value="PhrB-like"/>
</dbReference>
<gene>
    <name evidence="1" type="ORF">VCE7224_00096</name>
</gene>
<dbReference type="PANTHER" id="PTHR38657">
    <property type="entry name" value="SLR1343 PROTEIN"/>
    <property type="match status" value="1"/>
</dbReference>
<dbReference type="Gene3D" id="1.10.579.10">
    <property type="entry name" value="DNA Cyclobutane Dipyrimidine Photolyase, subunit A, domain 3"/>
    <property type="match status" value="1"/>
</dbReference>
<dbReference type="SUPFAM" id="SSF48173">
    <property type="entry name" value="Cryptochrome/photolyase FAD-binding domain"/>
    <property type="match status" value="1"/>
</dbReference>
<keyword evidence="1" id="KW-0456">Lyase</keyword>
<dbReference type="Pfam" id="PF04244">
    <property type="entry name" value="DPRP"/>
    <property type="match status" value="1"/>
</dbReference>
<dbReference type="Proteomes" id="UP000092819">
    <property type="component" value="Unassembled WGS sequence"/>
</dbReference>
<dbReference type="EMBL" id="FLQZ01000002">
    <property type="protein sequence ID" value="SBT11380.1"/>
    <property type="molecule type" value="Genomic_DNA"/>
</dbReference>